<evidence type="ECO:0000313" key="5">
    <source>
        <dbReference type="EMBL" id="NMH94579.1"/>
    </source>
</evidence>
<evidence type="ECO:0000313" key="6">
    <source>
        <dbReference type="Proteomes" id="UP000586918"/>
    </source>
</evidence>
<feature type="domain" description="AMP-dependent synthetase/ligase" evidence="3">
    <location>
        <begin position="29"/>
        <end position="393"/>
    </location>
</feature>
<dbReference type="AlphaFoldDB" id="A0A848DPY5"/>
<dbReference type="SUPFAM" id="SSF56801">
    <property type="entry name" value="Acetyl-CoA synthetase-like"/>
    <property type="match status" value="1"/>
</dbReference>
<evidence type="ECO:0000259" key="4">
    <source>
        <dbReference type="Pfam" id="PF13193"/>
    </source>
</evidence>
<dbReference type="Gene3D" id="3.40.50.12780">
    <property type="entry name" value="N-terminal domain of ligase-like"/>
    <property type="match status" value="1"/>
</dbReference>
<dbReference type="Proteomes" id="UP000586918">
    <property type="component" value="Unassembled WGS sequence"/>
</dbReference>
<dbReference type="GO" id="GO:0031956">
    <property type="term" value="F:medium-chain fatty acid-CoA ligase activity"/>
    <property type="evidence" value="ECO:0007669"/>
    <property type="project" value="TreeGrafter"/>
</dbReference>
<dbReference type="EMBL" id="JAAXKZ010000119">
    <property type="protein sequence ID" value="NMH94579.1"/>
    <property type="molecule type" value="Genomic_DNA"/>
</dbReference>
<keyword evidence="6" id="KW-1185">Reference proteome</keyword>
<dbReference type="InterPro" id="IPR020845">
    <property type="entry name" value="AMP-binding_CS"/>
</dbReference>
<gene>
    <name evidence="5" type="ORF">HF519_24000</name>
</gene>
<dbReference type="Pfam" id="PF00501">
    <property type="entry name" value="AMP-binding"/>
    <property type="match status" value="1"/>
</dbReference>
<dbReference type="PROSITE" id="PS00455">
    <property type="entry name" value="AMP_BINDING"/>
    <property type="match status" value="1"/>
</dbReference>
<sequence length="548" mass="59067">MLTSLSDERIRAFRAAGHWRDSTIYSLVREHADRTPGKVAVRERDRQLTYAELVDAADRLAATLHGHRVRPGQRVAVWLPSRIETAVALLACSRNGYVACPSLHRDHTVGEIVELLTRMRAAALIAEAGYGADADRHDVFAEVRGLAGLRLVLALPPRDGTAAVLPDLPAPAADAPIRTDPNTIVYLAFTSGTTGAPKGVMHSDNTLLAPARAMATDWSLDAGMCVYSLSPLSHNLGLGAMIMTLTGGGEFVVHDLPRGESLADRLREVGATFVFGVPTHAIDLLAELRERPGTGLPSVRGFRVSGAPVPPVVAQGLLDLGIVPQSGYGMTEAGSHHYTVPDDDPALIVESSGRACAGYEVAIFSREDPEQVLPPGEVGQIGARGASLMLGYFDDQAATENAFNADGWFMTGDLGWMDEAGYLRITGRKKDVIIRGGHNIFPAKIENFAMRHDAVDKAAVIGVPDERLGERVCLVIKPMPDQQVDADQLLRHLDASGLSKFDMPEYFIALDDIPLMPSGKILKRRLVEWVDEGRVTPSPVRFTPAARA</sequence>
<dbReference type="InterPro" id="IPR025110">
    <property type="entry name" value="AMP-bd_C"/>
</dbReference>
<dbReference type="Pfam" id="PF13193">
    <property type="entry name" value="AMP-binding_C"/>
    <property type="match status" value="1"/>
</dbReference>
<dbReference type="InterPro" id="IPR000873">
    <property type="entry name" value="AMP-dep_synth/lig_dom"/>
</dbReference>
<dbReference type="PANTHER" id="PTHR43201:SF5">
    <property type="entry name" value="MEDIUM-CHAIN ACYL-COA LIGASE ACSF2, MITOCHONDRIAL"/>
    <property type="match status" value="1"/>
</dbReference>
<proteinExistence type="inferred from homology"/>
<dbReference type="Gene3D" id="3.30.300.30">
    <property type="match status" value="1"/>
</dbReference>
<comment type="caution">
    <text evidence="5">The sequence shown here is derived from an EMBL/GenBank/DDBJ whole genome shotgun (WGS) entry which is preliminary data.</text>
</comment>
<evidence type="ECO:0000256" key="2">
    <source>
        <dbReference type="ARBA" id="ARBA00022598"/>
    </source>
</evidence>
<keyword evidence="2 5" id="KW-0436">Ligase</keyword>
<dbReference type="PANTHER" id="PTHR43201">
    <property type="entry name" value="ACYL-COA SYNTHETASE"/>
    <property type="match status" value="1"/>
</dbReference>
<organism evidence="5 6">
    <name type="scientific">Pseudonocardia bannensis</name>
    <dbReference type="NCBI Taxonomy" id="630973"/>
    <lineage>
        <taxon>Bacteria</taxon>
        <taxon>Bacillati</taxon>
        <taxon>Actinomycetota</taxon>
        <taxon>Actinomycetes</taxon>
        <taxon>Pseudonocardiales</taxon>
        <taxon>Pseudonocardiaceae</taxon>
        <taxon>Pseudonocardia</taxon>
    </lineage>
</organism>
<feature type="domain" description="AMP-binding enzyme C-terminal" evidence="4">
    <location>
        <begin position="444"/>
        <end position="520"/>
    </location>
</feature>
<reference evidence="5 6" key="1">
    <citation type="submission" date="2020-04" db="EMBL/GenBank/DDBJ databases">
        <authorList>
            <person name="Klaysubun C."/>
            <person name="Duangmal K."/>
            <person name="Lipun K."/>
        </authorList>
    </citation>
    <scope>NUCLEOTIDE SEQUENCE [LARGE SCALE GENOMIC DNA]</scope>
    <source>
        <strain evidence="5 6">DSM 45300</strain>
    </source>
</reference>
<name>A0A848DPY5_9PSEU</name>
<dbReference type="GO" id="GO:0006631">
    <property type="term" value="P:fatty acid metabolic process"/>
    <property type="evidence" value="ECO:0007669"/>
    <property type="project" value="TreeGrafter"/>
</dbReference>
<evidence type="ECO:0000259" key="3">
    <source>
        <dbReference type="Pfam" id="PF00501"/>
    </source>
</evidence>
<evidence type="ECO:0000256" key="1">
    <source>
        <dbReference type="ARBA" id="ARBA00006432"/>
    </source>
</evidence>
<comment type="similarity">
    <text evidence="1">Belongs to the ATP-dependent AMP-binding enzyme family.</text>
</comment>
<dbReference type="InterPro" id="IPR042099">
    <property type="entry name" value="ANL_N_sf"/>
</dbReference>
<dbReference type="InterPro" id="IPR045851">
    <property type="entry name" value="AMP-bd_C_sf"/>
</dbReference>
<accession>A0A848DPY5</accession>
<protein>
    <submittedName>
        <fullName evidence="5">Acyl--CoA ligase</fullName>
    </submittedName>
</protein>